<dbReference type="eggNOG" id="KOG0504">
    <property type="taxonomic scope" value="Eukaryota"/>
</dbReference>
<gene>
    <name evidence="4" type="ORF">NEMVEDRAFT_v1g152490</name>
</gene>
<evidence type="ECO:0000313" key="5">
    <source>
        <dbReference type="Proteomes" id="UP000001593"/>
    </source>
</evidence>
<dbReference type="PhylomeDB" id="A7TAK8"/>
<dbReference type="EMBL" id="DS474209">
    <property type="protein sequence ID" value="EDO26963.1"/>
    <property type="molecule type" value="Genomic_DNA"/>
</dbReference>
<accession>A7TAK8</accession>
<dbReference type="HOGENOM" id="CLU_000134_45_9_1"/>
<keyword evidence="5" id="KW-1185">Reference proteome</keyword>
<dbReference type="SUPFAM" id="SSF48403">
    <property type="entry name" value="Ankyrin repeat"/>
    <property type="match status" value="1"/>
</dbReference>
<proteinExistence type="predicted"/>
<dbReference type="STRING" id="45351.A7TAK8"/>
<sequence>SGDTAAIVAARNGRSETLELLYRKGVDLEKRNKDGKRPLHEAASAGSLECVQFLISKGVEIDCLKRADW</sequence>
<feature type="non-terminal residue" evidence="4">
    <location>
        <position position="1"/>
    </location>
</feature>
<dbReference type="Pfam" id="PF12796">
    <property type="entry name" value="Ank_2"/>
    <property type="match status" value="1"/>
</dbReference>
<dbReference type="PROSITE" id="PS50297">
    <property type="entry name" value="ANK_REP_REGION"/>
    <property type="match status" value="2"/>
</dbReference>
<dbReference type="InParanoid" id="A7TAK8"/>
<evidence type="ECO:0000256" key="3">
    <source>
        <dbReference type="PROSITE-ProRule" id="PRU00023"/>
    </source>
</evidence>
<dbReference type="SMART" id="SM00248">
    <property type="entry name" value="ANK"/>
    <property type="match status" value="2"/>
</dbReference>
<organism evidence="4 5">
    <name type="scientific">Nematostella vectensis</name>
    <name type="common">Starlet sea anemone</name>
    <dbReference type="NCBI Taxonomy" id="45351"/>
    <lineage>
        <taxon>Eukaryota</taxon>
        <taxon>Metazoa</taxon>
        <taxon>Cnidaria</taxon>
        <taxon>Anthozoa</taxon>
        <taxon>Hexacorallia</taxon>
        <taxon>Actiniaria</taxon>
        <taxon>Edwardsiidae</taxon>
        <taxon>Nematostella</taxon>
    </lineage>
</organism>
<evidence type="ECO:0000256" key="2">
    <source>
        <dbReference type="ARBA" id="ARBA00023043"/>
    </source>
</evidence>
<evidence type="ECO:0000313" key="4">
    <source>
        <dbReference type="EMBL" id="EDO26963.1"/>
    </source>
</evidence>
<dbReference type="InterPro" id="IPR002110">
    <property type="entry name" value="Ankyrin_rpt"/>
</dbReference>
<evidence type="ECO:0000256" key="1">
    <source>
        <dbReference type="ARBA" id="ARBA00022737"/>
    </source>
</evidence>
<dbReference type="KEGG" id="nve:5497193"/>
<dbReference type="OMA" id="KGVEIDC"/>
<dbReference type="InterPro" id="IPR050776">
    <property type="entry name" value="Ank_Repeat/CDKN_Inhibitor"/>
</dbReference>
<reference evidence="4 5" key="1">
    <citation type="journal article" date="2007" name="Science">
        <title>Sea anemone genome reveals ancestral eumetazoan gene repertoire and genomic organization.</title>
        <authorList>
            <person name="Putnam N.H."/>
            <person name="Srivastava M."/>
            <person name="Hellsten U."/>
            <person name="Dirks B."/>
            <person name="Chapman J."/>
            <person name="Salamov A."/>
            <person name="Terry A."/>
            <person name="Shapiro H."/>
            <person name="Lindquist E."/>
            <person name="Kapitonov V.V."/>
            <person name="Jurka J."/>
            <person name="Genikhovich G."/>
            <person name="Grigoriev I.V."/>
            <person name="Lucas S.M."/>
            <person name="Steele R.E."/>
            <person name="Finnerty J.R."/>
            <person name="Technau U."/>
            <person name="Martindale M.Q."/>
            <person name="Rokhsar D.S."/>
        </authorList>
    </citation>
    <scope>NUCLEOTIDE SEQUENCE [LARGE SCALE GENOMIC DNA]</scope>
    <source>
        <strain evidence="5">CH2 X CH6</strain>
    </source>
</reference>
<dbReference type="PROSITE" id="PS50088">
    <property type="entry name" value="ANK_REPEAT"/>
    <property type="match status" value="2"/>
</dbReference>
<keyword evidence="1" id="KW-0677">Repeat</keyword>
<dbReference type="InterPro" id="IPR036770">
    <property type="entry name" value="Ankyrin_rpt-contain_sf"/>
</dbReference>
<dbReference type="PANTHER" id="PTHR24201">
    <property type="entry name" value="ANK_REP_REGION DOMAIN-CONTAINING PROTEIN"/>
    <property type="match status" value="1"/>
</dbReference>
<dbReference type="Gene3D" id="1.25.40.20">
    <property type="entry name" value="Ankyrin repeat-containing domain"/>
    <property type="match status" value="1"/>
</dbReference>
<feature type="repeat" description="ANK" evidence="3">
    <location>
        <begin position="1"/>
        <end position="33"/>
    </location>
</feature>
<feature type="repeat" description="ANK" evidence="3">
    <location>
        <begin position="34"/>
        <end position="66"/>
    </location>
</feature>
<protein>
    <submittedName>
        <fullName evidence="4">Uncharacterized protein</fullName>
    </submittedName>
</protein>
<name>A7TAK8_NEMVE</name>
<keyword evidence="2 3" id="KW-0040">ANK repeat</keyword>
<dbReference type="Proteomes" id="UP000001593">
    <property type="component" value="Unassembled WGS sequence"/>
</dbReference>
<dbReference type="AlphaFoldDB" id="A7TAK8"/>